<evidence type="ECO:0000256" key="7">
    <source>
        <dbReference type="ARBA" id="ARBA00023098"/>
    </source>
</evidence>
<dbReference type="InterPro" id="IPR006311">
    <property type="entry name" value="TAT_signal"/>
</dbReference>
<dbReference type="Pfam" id="PF05199">
    <property type="entry name" value="GMC_oxred_C"/>
    <property type="match status" value="1"/>
</dbReference>
<feature type="domain" description="Glucose-methanol-choline oxidoreductase N-terminal" evidence="17">
    <location>
        <begin position="53"/>
        <end position="320"/>
    </location>
</feature>
<proteinExistence type="inferred from homology"/>
<dbReference type="InterPro" id="IPR052542">
    <property type="entry name" value="Cholesterol_Oxidase"/>
</dbReference>
<dbReference type="EC" id="5.3.3.1" evidence="11"/>
<keyword evidence="7" id="KW-0443">Lipid metabolism</keyword>
<accession>A0ABX0NIP1</accession>
<feature type="signal peptide" evidence="16">
    <location>
        <begin position="1"/>
        <end position="30"/>
    </location>
</feature>
<keyword evidence="8" id="KW-1207">Sterol metabolism</keyword>
<protein>
    <recommendedName>
        <fullName evidence="14">Cholesterol oxidase</fullName>
        <ecNumber evidence="13">1.1.3.6</ecNumber>
        <ecNumber evidence="11">5.3.3.1</ecNumber>
    </recommendedName>
    <alternativeName>
        <fullName evidence="15">Cholesterol isomerase</fullName>
    </alternativeName>
</protein>
<comment type="pathway">
    <text evidence="12">Steroid metabolism; cholesterol degradation.</text>
</comment>
<feature type="chain" id="PRO_5047111166" description="Cholesterol oxidase" evidence="16">
    <location>
        <begin position="31"/>
        <end position="581"/>
    </location>
</feature>
<keyword evidence="4" id="KW-0285">Flavoprotein</keyword>
<evidence type="ECO:0000256" key="11">
    <source>
        <dbReference type="ARBA" id="ARBA00038856"/>
    </source>
</evidence>
<keyword evidence="6" id="KW-0560">Oxidoreductase</keyword>
<evidence type="ECO:0000256" key="8">
    <source>
        <dbReference type="ARBA" id="ARBA00023166"/>
    </source>
</evidence>
<dbReference type="PANTHER" id="PTHR47470">
    <property type="entry name" value="CHOLESTEROL OXIDASE"/>
    <property type="match status" value="1"/>
</dbReference>
<dbReference type="SUPFAM" id="SSF51905">
    <property type="entry name" value="FAD/NAD(P)-binding domain"/>
    <property type="match status" value="1"/>
</dbReference>
<comment type="cofactor">
    <cofactor evidence="1">
        <name>FAD</name>
        <dbReference type="ChEBI" id="CHEBI:57692"/>
    </cofactor>
</comment>
<keyword evidence="16" id="KW-0732">Signal</keyword>
<evidence type="ECO:0000256" key="16">
    <source>
        <dbReference type="SAM" id="SignalP"/>
    </source>
</evidence>
<evidence type="ECO:0000256" key="4">
    <source>
        <dbReference type="ARBA" id="ARBA00022630"/>
    </source>
</evidence>
<evidence type="ECO:0000256" key="13">
    <source>
        <dbReference type="ARBA" id="ARBA00049723"/>
    </source>
</evidence>
<name>A0ABX0NIP1_9BURK</name>
<gene>
    <name evidence="19" type="ORF">F2P44_24565</name>
</gene>
<evidence type="ECO:0000256" key="9">
    <source>
        <dbReference type="ARBA" id="ARBA00023221"/>
    </source>
</evidence>
<comment type="caution">
    <text evidence="19">The sequence shown here is derived from an EMBL/GenBank/DDBJ whole genome shotgun (WGS) entry which is preliminary data.</text>
</comment>
<keyword evidence="10" id="KW-0413">Isomerase</keyword>
<dbReference type="EMBL" id="WHJG01000032">
    <property type="protein sequence ID" value="NHZ82430.1"/>
    <property type="molecule type" value="Genomic_DNA"/>
</dbReference>
<evidence type="ECO:0000313" key="20">
    <source>
        <dbReference type="Proteomes" id="UP000621455"/>
    </source>
</evidence>
<keyword evidence="5" id="KW-0274">FAD</keyword>
<dbReference type="InterPro" id="IPR007867">
    <property type="entry name" value="GMC_OxRtase_C"/>
</dbReference>
<evidence type="ECO:0000256" key="10">
    <source>
        <dbReference type="ARBA" id="ARBA00023235"/>
    </source>
</evidence>
<evidence type="ECO:0000256" key="14">
    <source>
        <dbReference type="ARBA" id="ARBA00049744"/>
    </source>
</evidence>
<sequence length="581" mass="60664">MSDSIKRRHFMAALGSLVAGASLAPPPARAATAPPRIPLSRAPGQLASVYDVLVIGSGYGGAVMAARLAPGRSLAVLERGKEWSPDAFASGLVDTLAQFRTASSPLGLFDYRAGGSIDVLSGNGVGGTSLINSSVVLAPDRDIFGRWPQAIRDAYASGAMDGYEARVRTMLGADTVTEADALRKSWFHLSTTAARKRQGALVQPRALPIAVNLRRYQGQPNAQGVFQAACTHCGDCVTGCRVGAKNSLDVNYLPLARSGGAQIVARIEIDWIERLADNRWRVHYLARPDSGPAVAGSVVAASVILAAGSLGSTQILLRSQARGLALSPALGTRFSTNGDLLGLAYNTRVQTNVMGFGAVPAPFGLKRVGPTITAMADYRAAGTPVAQRYLIQDAAIPSALVDALRLAMPLAAPGGSDFPALQRIARDGAKRGTDGALNHSMVYLGIGHDSASGKVELDAHGNARVLWPGIMKEPFGQRMRAEMALHAQAFGGRYADSPRSSPLFGGAMTTVHPLGGCPMADRVEDGVVDADGRVFNPHGAPQAVYPGLRVMDGAIAPASLGANPLLTIAALAERAADRYRL</sequence>
<dbReference type="InterPro" id="IPR000172">
    <property type="entry name" value="GMC_OxRdtase_N"/>
</dbReference>
<evidence type="ECO:0000256" key="5">
    <source>
        <dbReference type="ARBA" id="ARBA00022827"/>
    </source>
</evidence>
<evidence type="ECO:0000313" key="19">
    <source>
        <dbReference type="EMBL" id="NHZ82430.1"/>
    </source>
</evidence>
<evidence type="ECO:0000256" key="15">
    <source>
        <dbReference type="ARBA" id="ARBA00049778"/>
    </source>
</evidence>
<evidence type="ECO:0000256" key="6">
    <source>
        <dbReference type="ARBA" id="ARBA00023002"/>
    </source>
</evidence>
<dbReference type="RefSeq" id="WP_167090441.1">
    <property type="nucleotide sequence ID" value="NZ_WHJG01000032.1"/>
</dbReference>
<dbReference type="Gene3D" id="3.50.50.60">
    <property type="entry name" value="FAD/NAD(P)-binding domain"/>
    <property type="match status" value="3"/>
</dbReference>
<dbReference type="PROSITE" id="PS51318">
    <property type="entry name" value="TAT"/>
    <property type="match status" value="1"/>
</dbReference>
<evidence type="ECO:0000256" key="12">
    <source>
        <dbReference type="ARBA" id="ARBA00049645"/>
    </source>
</evidence>
<keyword evidence="3" id="KW-0153">Cholesterol metabolism</keyword>
<evidence type="ECO:0000259" key="17">
    <source>
        <dbReference type="Pfam" id="PF00732"/>
    </source>
</evidence>
<dbReference type="Proteomes" id="UP000621455">
    <property type="component" value="Unassembled WGS sequence"/>
</dbReference>
<evidence type="ECO:0000259" key="18">
    <source>
        <dbReference type="Pfam" id="PF05199"/>
    </source>
</evidence>
<reference evidence="19 20" key="1">
    <citation type="submission" date="2019-10" db="EMBL/GenBank/DDBJ databases">
        <title>Taxonomy of Antarctic Massilia spp.: description of Massilia rubra sp. nov., Massilia aquatica sp. nov., Massilia mucilaginosa sp. nov., Massilia frigida sp. nov. isolated from streams, lakes and regoliths.</title>
        <authorList>
            <person name="Holochova P."/>
            <person name="Sedlacek I."/>
            <person name="Kralova S."/>
            <person name="Maslanova I."/>
            <person name="Busse H.-J."/>
            <person name="Stankova E."/>
            <person name="Vrbovska V."/>
            <person name="Kovarovic V."/>
            <person name="Bartak M."/>
            <person name="Svec P."/>
            <person name="Pantucek R."/>
        </authorList>
    </citation>
    <scope>NUCLEOTIDE SEQUENCE [LARGE SCALE GENOMIC DNA]</scope>
    <source>
        <strain evidence="19 20">CCM 8695</strain>
    </source>
</reference>
<dbReference type="EC" id="1.1.3.6" evidence="13"/>
<keyword evidence="20" id="KW-1185">Reference proteome</keyword>
<evidence type="ECO:0000256" key="2">
    <source>
        <dbReference type="ARBA" id="ARBA00010790"/>
    </source>
</evidence>
<evidence type="ECO:0000256" key="1">
    <source>
        <dbReference type="ARBA" id="ARBA00001974"/>
    </source>
</evidence>
<keyword evidence="9" id="KW-0753">Steroid metabolism</keyword>
<organism evidence="19 20">
    <name type="scientific">Massilia frigida</name>
    <dbReference type="NCBI Taxonomy" id="2609281"/>
    <lineage>
        <taxon>Bacteria</taxon>
        <taxon>Pseudomonadati</taxon>
        <taxon>Pseudomonadota</taxon>
        <taxon>Betaproteobacteria</taxon>
        <taxon>Burkholderiales</taxon>
        <taxon>Oxalobacteraceae</taxon>
        <taxon>Telluria group</taxon>
        <taxon>Massilia</taxon>
    </lineage>
</organism>
<comment type="similarity">
    <text evidence="2">Belongs to the GMC oxidoreductase family.</text>
</comment>
<dbReference type="PANTHER" id="PTHR47470:SF1">
    <property type="entry name" value="FAD-DEPENDENT OXIDOREDUCTASE 2 FAD BINDING DOMAIN-CONTAINING PROTEIN"/>
    <property type="match status" value="1"/>
</dbReference>
<dbReference type="Pfam" id="PF00732">
    <property type="entry name" value="GMC_oxred_N"/>
    <property type="match status" value="1"/>
</dbReference>
<feature type="domain" description="Glucose-methanol-choline oxidoreductase C-terminal" evidence="18">
    <location>
        <begin position="507"/>
        <end position="572"/>
    </location>
</feature>
<evidence type="ECO:0000256" key="3">
    <source>
        <dbReference type="ARBA" id="ARBA00022548"/>
    </source>
</evidence>
<dbReference type="InterPro" id="IPR036188">
    <property type="entry name" value="FAD/NAD-bd_sf"/>
</dbReference>